<keyword evidence="3" id="KW-1185">Reference proteome</keyword>
<keyword evidence="2" id="KW-0808">Transferase</keyword>
<accession>A0A6M0RDE5</accession>
<dbReference type="PANTHER" id="PTHR42912">
    <property type="entry name" value="METHYLTRANSFERASE"/>
    <property type="match status" value="1"/>
</dbReference>
<dbReference type="InterPro" id="IPR029063">
    <property type="entry name" value="SAM-dependent_MTases_sf"/>
</dbReference>
<sequence length="318" mass="36332">MTNKTISFQKQTPAWAGDTWLSHFVNRLIGTKPLYALMKQQARQVLIKKAERKGIPWRETVQTLVTSDVKKWLPQLNNPTVTYPDYYQAPFHAYAKGNLCWIAAFETEPATYAMPLRIWPALSWEAAQAKLRTNIHQVLDQYGPNDVKNLLDVGCSIGISTQYLHQHYTQRQNHAVRTVGLDLSPYMLSVAKYRDTNNEIAEWRHAQAEETGLPNASFDLVSLQYVIHELPRKATQKICQEAFRLLRKGGSIALVDIDPKSPHIQNLNPILSTLMKSTEPWSDDYYTFDIETALKQIGFNAVITKACNPRHRIIIATK</sequence>
<dbReference type="Proteomes" id="UP000481033">
    <property type="component" value="Unassembled WGS sequence"/>
</dbReference>
<dbReference type="InterPro" id="IPR050508">
    <property type="entry name" value="Methyltransf_Superfamily"/>
</dbReference>
<proteinExistence type="predicted"/>
<name>A0A6M0RDE5_9CYAN</name>
<gene>
    <name evidence="2" type="ORF">DXZ20_00700</name>
</gene>
<dbReference type="GO" id="GO:0008757">
    <property type="term" value="F:S-adenosylmethionine-dependent methyltransferase activity"/>
    <property type="evidence" value="ECO:0007669"/>
    <property type="project" value="InterPro"/>
</dbReference>
<dbReference type="EMBL" id="QXHD01000002">
    <property type="protein sequence ID" value="NEZ54245.1"/>
    <property type="molecule type" value="Genomic_DNA"/>
</dbReference>
<dbReference type="Pfam" id="PF08241">
    <property type="entry name" value="Methyltransf_11"/>
    <property type="match status" value="1"/>
</dbReference>
<protein>
    <submittedName>
        <fullName evidence="2">Class I SAM-dependent methyltransferase</fullName>
    </submittedName>
</protein>
<evidence type="ECO:0000259" key="1">
    <source>
        <dbReference type="Pfam" id="PF08241"/>
    </source>
</evidence>
<dbReference type="GO" id="GO:0032259">
    <property type="term" value="P:methylation"/>
    <property type="evidence" value="ECO:0007669"/>
    <property type="project" value="UniProtKB-KW"/>
</dbReference>
<evidence type="ECO:0000313" key="3">
    <source>
        <dbReference type="Proteomes" id="UP000481033"/>
    </source>
</evidence>
<dbReference type="PANTHER" id="PTHR42912:SF80">
    <property type="entry name" value="METHYLTRANSFERASE DOMAIN-CONTAINING PROTEIN"/>
    <property type="match status" value="1"/>
</dbReference>
<evidence type="ECO:0000313" key="2">
    <source>
        <dbReference type="EMBL" id="NEZ54245.1"/>
    </source>
</evidence>
<dbReference type="AlphaFoldDB" id="A0A6M0RDE5"/>
<dbReference type="Gene3D" id="3.40.50.150">
    <property type="entry name" value="Vaccinia Virus protein VP39"/>
    <property type="match status" value="1"/>
</dbReference>
<dbReference type="SUPFAM" id="SSF53335">
    <property type="entry name" value="S-adenosyl-L-methionine-dependent methyltransferases"/>
    <property type="match status" value="1"/>
</dbReference>
<reference evidence="2 3" key="1">
    <citation type="journal article" date="2020" name="Microb. Ecol.">
        <title>Ecogenomics of the Marine Benthic Filamentous Cyanobacterium Adonisia.</title>
        <authorList>
            <person name="Walter J.M."/>
            <person name="Coutinho F.H."/>
            <person name="Leomil L."/>
            <person name="Hargreaves P.I."/>
            <person name="Campeao M.E."/>
            <person name="Vieira V.V."/>
            <person name="Silva B.S."/>
            <person name="Fistarol G.O."/>
            <person name="Salomon P.S."/>
            <person name="Sawabe T."/>
            <person name="Mino S."/>
            <person name="Hosokawa M."/>
            <person name="Miyashita H."/>
            <person name="Maruyama F."/>
            <person name="van Verk M.C."/>
            <person name="Dutilh B.E."/>
            <person name="Thompson C.C."/>
            <person name="Thompson F.L."/>
        </authorList>
    </citation>
    <scope>NUCLEOTIDE SEQUENCE [LARGE SCALE GENOMIC DNA]</scope>
    <source>
        <strain evidence="2 3">CCMR0081</strain>
    </source>
</reference>
<dbReference type="CDD" id="cd02440">
    <property type="entry name" value="AdoMet_MTases"/>
    <property type="match status" value="1"/>
</dbReference>
<organism evidence="2 3">
    <name type="scientific">Adonisia turfae CCMR0081</name>
    <dbReference type="NCBI Taxonomy" id="2292702"/>
    <lineage>
        <taxon>Bacteria</taxon>
        <taxon>Bacillati</taxon>
        <taxon>Cyanobacteriota</taxon>
        <taxon>Adonisia</taxon>
        <taxon>Adonisia turfae</taxon>
    </lineage>
</organism>
<dbReference type="InterPro" id="IPR013216">
    <property type="entry name" value="Methyltransf_11"/>
</dbReference>
<comment type="caution">
    <text evidence="2">The sequence shown here is derived from an EMBL/GenBank/DDBJ whole genome shotgun (WGS) entry which is preliminary data.</text>
</comment>
<keyword evidence="2" id="KW-0489">Methyltransferase</keyword>
<feature type="domain" description="Methyltransferase type 11" evidence="1">
    <location>
        <begin position="151"/>
        <end position="253"/>
    </location>
</feature>